<comment type="caution">
    <text evidence="3">The sequence shown here is derived from an EMBL/GenBank/DDBJ whole genome shotgun (WGS) entry which is preliminary data.</text>
</comment>
<feature type="compositionally biased region" description="Low complexity" evidence="1">
    <location>
        <begin position="321"/>
        <end position="338"/>
    </location>
</feature>
<name>A0A409WKR3_PSICY</name>
<gene>
    <name evidence="3" type="ORF">CVT25_002900</name>
</gene>
<feature type="transmembrane region" description="Helical" evidence="2">
    <location>
        <begin position="91"/>
        <end position="114"/>
    </location>
</feature>
<evidence type="ECO:0000313" key="3">
    <source>
        <dbReference type="EMBL" id="PPQ79106.1"/>
    </source>
</evidence>
<feature type="compositionally biased region" description="Polar residues" evidence="1">
    <location>
        <begin position="282"/>
        <end position="294"/>
    </location>
</feature>
<evidence type="ECO:0000256" key="1">
    <source>
        <dbReference type="SAM" id="MobiDB-lite"/>
    </source>
</evidence>
<protein>
    <submittedName>
        <fullName evidence="3">Uncharacterized protein</fullName>
    </submittedName>
</protein>
<keyword evidence="2" id="KW-1133">Transmembrane helix</keyword>
<reference evidence="3 4" key="1">
    <citation type="journal article" date="2018" name="Evol. Lett.">
        <title>Horizontal gene cluster transfer increased hallucinogenic mushroom diversity.</title>
        <authorList>
            <person name="Reynolds H.T."/>
            <person name="Vijayakumar V."/>
            <person name="Gluck-Thaler E."/>
            <person name="Korotkin H.B."/>
            <person name="Matheny P.B."/>
            <person name="Slot J.C."/>
        </authorList>
    </citation>
    <scope>NUCLEOTIDE SEQUENCE [LARGE SCALE GENOMIC DNA]</scope>
    <source>
        <strain evidence="3 4">2631</strain>
    </source>
</reference>
<accession>A0A409WKR3</accession>
<keyword evidence="4" id="KW-1185">Reference proteome</keyword>
<dbReference type="Proteomes" id="UP000283269">
    <property type="component" value="Unassembled WGS sequence"/>
</dbReference>
<evidence type="ECO:0000256" key="2">
    <source>
        <dbReference type="SAM" id="Phobius"/>
    </source>
</evidence>
<dbReference type="InParanoid" id="A0A409WKR3"/>
<dbReference type="AlphaFoldDB" id="A0A409WKR3"/>
<feature type="compositionally biased region" description="Basic and acidic residues" evidence="1">
    <location>
        <begin position="340"/>
        <end position="359"/>
    </location>
</feature>
<keyword evidence="2" id="KW-0472">Membrane</keyword>
<feature type="region of interest" description="Disordered" evidence="1">
    <location>
        <begin position="174"/>
        <end position="211"/>
    </location>
</feature>
<evidence type="ECO:0000313" key="4">
    <source>
        <dbReference type="Proteomes" id="UP000283269"/>
    </source>
</evidence>
<feature type="region of interest" description="Disordered" evidence="1">
    <location>
        <begin position="226"/>
        <end position="426"/>
    </location>
</feature>
<sequence>MTLPVEKNVGQDVDVLFRSMHRLNRVLVSSAGSFQVHLVRLLFVYVAPSGCQGYVLRGLDEYEDTTNQPPPMTTVTLASRDTTQDLIHDQFFIPAIASIGVVFLLGALCIWMLVTRKSSRPILPPNAQSKSIRFFRILSSQISRYTYLLIGIVSEMRPHTLRPLSSMAAAQAYNDDAEGRPQSKVQRKPPPAFLGSPNRTPPGTATIGSFPASTLPAASGVGAGAYTQLRPGGSGVPQHPSLQKYNPEPLPYTPTNVARTAEGGSRHPGRAGYWAQRDPGMSTPSTDGISSITHLGSGGSDHYQQHQQHQQQGLGPSANTPQSPLSPSSRSTPPQQHQKSTLEQKQQQESREGQVHTHPADVSGGSDYAKAYGGIEEKATISQHAKAAANQRQRLPPTPPDYTDSDGALSYLTSPALSAHNKPASR</sequence>
<dbReference type="OrthoDB" id="10535334at2759"/>
<keyword evidence="2" id="KW-0812">Transmembrane</keyword>
<feature type="compositionally biased region" description="Polar residues" evidence="1">
    <location>
        <begin position="197"/>
        <end position="207"/>
    </location>
</feature>
<dbReference type="EMBL" id="NHYD01003393">
    <property type="protein sequence ID" value="PPQ79106.1"/>
    <property type="molecule type" value="Genomic_DNA"/>
</dbReference>
<proteinExistence type="predicted"/>
<organism evidence="3 4">
    <name type="scientific">Psilocybe cyanescens</name>
    <dbReference type="NCBI Taxonomy" id="93625"/>
    <lineage>
        <taxon>Eukaryota</taxon>
        <taxon>Fungi</taxon>
        <taxon>Dikarya</taxon>
        <taxon>Basidiomycota</taxon>
        <taxon>Agaricomycotina</taxon>
        <taxon>Agaricomycetes</taxon>
        <taxon>Agaricomycetidae</taxon>
        <taxon>Agaricales</taxon>
        <taxon>Agaricineae</taxon>
        <taxon>Strophariaceae</taxon>
        <taxon>Psilocybe</taxon>
    </lineage>
</organism>